<dbReference type="EMBL" id="JAGJWT010000002">
    <property type="protein sequence ID" value="MBS9340085.1"/>
    <property type="molecule type" value="Genomic_DNA"/>
</dbReference>
<feature type="domain" description="Bro-N" evidence="1">
    <location>
        <begin position="2"/>
        <end position="115"/>
    </location>
</feature>
<evidence type="ECO:0000259" key="1">
    <source>
        <dbReference type="PROSITE" id="PS51750"/>
    </source>
</evidence>
<dbReference type="AlphaFoldDB" id="A0A9X0ZVJ6"/>
<evidence type="ECO:0000313" key="3">
    <source>
        <dbReference type="Proteomes" id="UP000708805"/>
    </source>
</evidence>
<organism evidence="2 3">
    <name type="scientific">Neisseria elongata subsp. nitroreducens</name>
    <dbReference type="NCBI Taxonomy" id="90367"/>
    <lineage>
        <taxon>Bacteria</taxon>
        <taxon>Pseudomonadati</taxon>
        <taxon>Pseudomonadota</taxon>
        <taxon>Betaproteobacteria</taxon>
        <taxon>Neisseriales</taxon>
        <taxon>Neisseriaceae</taxon>
        <taxon>Neisseria</taxon>
    </lineage>
</organism>
<comment type="caution">
    <text evidence="2">The sequence shown here is derived from an EMBL/GenBank/DDBJ whole genome shotgun (WGS) entry which is preliminary data.</text>
</comment>
<sequence length="222" mass="24413">MNAPVQQFNPSNIAIIDHNGGKWLTAEQLGLALGYSEKKARDSINRVYLRHLDEFTDLDSTTVKLTAVDGKQRETRIFSHSGCNLLSFFANTPNAKAFRAWAKVRLAEPSAPSAGGRISAEQAVVLRGMAAGLSERSGEPPQSVYARFFRAFAVRQTADLPRAAYAEACTFLSRPAAPAPWQPQLTAEEVGYLQQSPDSRLQNIALRNRHLIPAQLPQEVQP</sequence>
<dbReference type="Pfam" id="PF02498">
    <property type="entry name" value="Bro-N"/>
    <property type="match status" value="1"/>
</dbReference>
<dbReference type="SMART" id="SM01040">
    <property type="entry name" value="Bro-N"/>
    <property type="match status" value="1"/>
</dbReference>
<evidence type="ECO:0000313" key="2">
    <source>
        <dbReference type="EMBL" id="MBS9340085.1"/>
    </source>
</evidence>
<dbReference type="RefSeq" id="WP_214037518.1">
    <property type="nucleotide sequence ID" value="NZ_JAGJWT010000002.1"/>
</dbReference>
<name>A0A9X0ZVJ6_NEIEL</name>
<protein>
    <submittedName>
        <fullName evidence="2">Bro-N domain-containing protein</fullName>
    </submittedName>
</protein>
<gene>
    <name evidence="2" type="ORF">J8641_04475</name>
</gene>
<dbReference type="Proteomes" id="UP000708805">
    <property type="component" value="Unassembled WGS sequence"/>
</dbReference>
<accession>A0A9X0ZVJ6</accession>
<dbReference type="InterPro" id="IPR003497">
    <property type="entry name" value="BRO_N_domain"/>
</dbReference>
<dbReference type="PROSITE" id="PS51750">
    <property type="entry name" value="BRO_N"/>
    <property type="match status" value="1"/>
</dbReference>
<proteinExistence type="predicted"/>
<reference evidence="2" key="1">
    <citation type="submission" date="2021-04" db="EMBL/GenBank/DDBJ databases">
        <title>Genomic characterization of endocarditis-associated Neisseria elongata subsp. nitroreducens.</title>
        <authorList>
            <person name="Schorner M."/>
            <person name="Passarelli-Araujo H."/>
            <person name="Scheffer M."/>
            <person name="Barazzetti F."/>
            <person name="Martins J."/>
            <person name="Machado H."/>
            <person name="Palmeiro J."/>
            <person name="Bazzo M."/>
        </authorList>
    </citation>
    <scope>NUCLEOTIDE SEQUENCE</scope>
    <source>
        <strain evidence="2">Nel_M001</strain>
    </source>
</reference>